<dbReference type="InterPro" id="IPR017853">
    <property type="entry name" value="GH"/>
</dbReference>
<dbReference type="Proteomes" id="UP001519887">
    <property type="component" value="Unassembled WGS sequence"/>
</dbReference>
<reference evidence="1 2" key="1">
    <citation type="submission" date="2021-07" db="EMBL/GenBank/DDBJ databases">
        <title>Paenibacillus radiodurans sp. nov., isolated from the southeastern edge of Tengger Desert.</title>
        <authorList>
            <person name="Zhang G."/>
        </authorList>
    </citation>
    <scope>NUCLEOTIDE SEQUENCE [LARGE SCALE GENOMIC DNA]</scope>
    <source>
        <strain evidence="1 2">CCM 7311</strain>
    </source>
</reference>
<sequence>MSKGTDNSLWWRKPIRVIQPNLQVRDTARIDPGKLVRQLKVLGANTIVFNVGGIYAWYPSQVRYHIRNEYLSEDRDLLQEVIDACREQELRFVARFDFGKAEDSVYLQRPEWFARQQDGKPNYIGVFRPGGWPLLLHTCINGGYRGNEVAVQVLQEVLDHYAVDGIFLNAPNYTTCYCHECKQKYAALYGEQLPDDVSRFAQDWAARCYHDNLSLLRAAIKSKNAEMPLILYYQLSREESILDRSPLADIMCTEPHDVLSRGRSSLPEWCNPALSVKLGRTMEGLPSPFGIIHTSPGMDWRHTGLPPAEHRFWMSQVPANGGHIWHSLTGIPDTIADKRILQSVAAINHAAAVIEPYMEDAKPLYELALVWNDDPSGEGWSDALMQKHFLFDLLIPGHISKARLSKYAAVIIPEGTSLSEHQVADLSGYAAGGGNLVLEGHHPDEWKEILRLQGSQLSEELAAAYIRLDGPANPLRRGLEDTSLIPLRGRVTYCRPGRNTQVLATLVPPFSPLESVGAPPERASLPAEKTDIPLAMLNPYGQGNIMYFPFSLGQLLRQYGLPDHHTLLSNTLIMLLKDKPVIEIQDAEGVQASVFQKHNDYLIHLVNGTGRRPLASCVQLHDVAVSFAVPFDREAKQVKKLLSAGDAEWRQEGNRVRIKVDLLNTWECIHVSTMEA</sequence>
<protein>
    <submittedName>
        <fullName evidence="1">Family 10 glycosylhydrolase</fullName>
    </submittedName>
</protein>
<organism evidence="1 2">
    <name type="scientific">Paenibacillus sepulcri</name>
    <dbReference type="NCBI Taxonomy" id="359917"/>
    <lineage>
        <taxon>Bacteria</taxon>
        <taxon>Bacillati</taxon>
        <taxon>Bacillota</taxon>
        <taxon>Bacilli</taxon>
        <taxon>Bacillales</taxon>
        <taxon>Paenibacillaceae</taxon>
        <taxon>Paenibacillus</taxon>
    </lineage>
</organism>
<evidence type="ECO:0000313" key="2">
    <source>
        <dbReference type="Proteomes" id="UP001519887"/>
    </source>
</evidence>
<comment type="caution">
    <text evidence="1">The sequence shown here is derived from an EMBL/GenBank/DDBJ whole genome shotgun (WGS) entry which is preliminary data.</text>
</comment>
<dbReference type="EMBL" id="JAHZIK010000050">
    <property type="protein sequence ID" value="MBW7453195.1"/>
    <property type="molecule type" value="Genomic_DNA"/>
</dbReference>
<dbReference type="InterPro" id="IPR028212">
    <property type="entry name" value="GHL6"/>
</dbReference>
<dbReference type="Gene3D" id="3.20.20.80">
    <property type="entry name" value="Glycosidases"/>
    <property type="match status" value="1"/>
</dbReference>
<name>A0ABS7BX23_9BACL</name>
<accession>A0ABS7BX23</accession>
<dbReference type="InterPro" id="IPR029062">
    <property type="entry name" value="Class_I_gatase-like"/>
</dbReference>
<proteinExistence type="predicted"/>
<gene>
    <name evidence="1" type="ORF">K0U00_03990</name>
</gene>
<dbReference type="Pfam" id="PF14871">
    <property type="entry name" value="GHL6"/>
    <property type="match status" value="1"/>
</dbReference>
<dbReference type="Gene3D" id="3.40.50.880">
    <property type="match status" value="1"/>
</dbReference>
<evidence type="ECO:0000313" key="1">
    <source>
        <dbReference type="EMBL" id="MBW7453195.1"/>
    </source>
</evidence>
<dbReference type="SUPFAM" id="SSF52317">
    <property type="entry name" value="Class I glutamine amidotransferase-like"/>
    <property type="match status" value="1"/>
</dbReference>
<dbReference type="RefSeq" id="WP_210045312.1">
    <property type="nucleotide sequence ID" value="NZ_JBHLVU010000010.1"/>
</dbReference>
<dbReference type="SUPFAM" id="SSF51445">
    <property type="entry name" value="(Trans)glycosidases"/>
    <property type="match status" value="1"/>
</dbReference>
<keyword evidence="2" id="KW-1185">Reference proteome</keyword>